<protein>
    <submittedName>
        <fullName evidence="1">Uncharacterized protein</fullName>
    </submittedName>
</protein>
<keyword evidence="2" id="KW-1185">Reference proteome</keyword>
<reference evidence="1" key="2">
    <citation type="submission" date="2020-06" db="EMBL/GenBank/DDBJ databases">
        <title>Helianthus annuus Genome sequencing and assembly Release 2.</title>
        <authorList>
            <person name="Gouzy J."/>
            <person name="Langlade N."/>
            <person name="Munos S."/>
        </authorList>
    </citation>
    <scope>NUCLEOTIDE SEQUENCE</scope>
    <source>
        <tissue evidence="1">Leaves</tissue>
    </source>
</reference>
<accession>A0A9K3I7B8</accession>
<dbReference type="EMBL" id="MNCJ02000324">
    <property type="protein sequence ID" value="KAF5791191.1"/>
    <property type="molecule type" value="Genomic_DNA"/>
</dbReference>
<proteinExistence type="predicted"/>
<evidence type="ECO:0000313" key="2">
    <source>
        <dbReference type="Proteomes" id="UP000215914"/>
    </source>
</evidence>
<name>A0A9K3I7B8_HELAN</name>
<sequence length="50" mass="5914">MEHNLCEHLPRMVPAKNKMHLCPWEFWIQECQNLVPSLLAPKFVPKINTT</sequence>
<dbReference type="AlphaFoldDB" id="A0A9K3I7B8"/>
<reference evidence="1" key="1">
    <citation type="journal article" date="2017" name="Nature">
        <title>The sunflower genome provides insights into oil metabolism, flowering and Asterid evolution.</title>
        <authorList>
            <person name="Badouin H."/>
            <person name="Gouzy J."/>
            <person name="Grassa C.J."/>
            <person name="Murat F."/>
            <person name="Staton S.E."/>
            <person name="Cottret L."/>
            <person name="Lelandais-Briere C."/>
            <person name="Owens G.L."/>
            <person name="Carrere S."/>
            <person name="Mayjonade B."/>
            <person name="Legrand L."/>
            <person name="Gill N."/>
            <person name="Kane N.C."/>
            <person name="Bowers J.E."/>
            <person name="Hubner S."/>
            <person name="Bellec A."/>
            <person name="Berard A."/>
            <person name="Berges H."/>
            <person name="Blanchet N."/>
            <person name="Boniface M.C."/>
            <person name="Brunel D."/>
            <person name="Catrice O."/>
            <person name="Chaidir N."/>
            <person name="Claudel C."/>
            <person name="Donnadieu C."/>
            <person name="Faraut T."/>
            <person name="Fievet G."/>
            <person name="Helmstetter N."/>
            <person name="King M."/>
            <person name="Knapp S.J."/>
            <person name="Lai Z."/>
            <person name="Le Paslier M.C."/>
            <person name="Lippi Y."/>
            <person name="Lorenzon L."/>
            <person name="Mandel J.R."/>
            <person name="Marage G."/>
            <person name="Marchand G."/>
            <person name="Marquand E."/>
            <person name="Bret-Mestries E."/>
            <person name="Morien E."/>
            <person name="Nambeesan S."/>
            <person name="Nguyen T."/>
            <person name="Pegot-Espagnet P."/>
            <person name="Pouilly N."/>
            <person name="Raftis F."/>
            <person name="Sallet E."/>
            <person name="Schiex T."/>
            <person name="Thomas J."/>
            <person name="Vandecasteele C."/>
            <person name="Vares D."/>
            <person name="Vear F."/>
            <person name="Vautrin S."/>
            <person name="Crespi M."/>
            <person name="Mangin B."/>
            <person name="Burke J.M."/>
            <person name="Salse J."/>
            <person name="Munos S."/>
            <person name="Vincourt P."/>
            <person name="Rieseberg L.H."/>
            <person name="Langlade N.B."/>
        </authorList>
    </citation>
    <scope>NUCLEOTIDE SEQUENCE</scope>
    <source>
        <tissue evidence="1">Leaves</tissue>
    </source>
</reference>
<gene>
    <name evidence="1" type="ORF">HanXRQr2_Chr09g0391861</name>
</gene>
<evidence type="ECO:0000313" key="1">
    <source>
        <dbReference type="EMBL" id="KAF5791191.1"/>
    </source>
</evidence>
<dbReference type="Gramene" id="mRNA:HanXRQr2_Chr09g0391861">
    <property type="protein sequence ID" value="CDS:HanXRQr2_Chr09g0391861.1"/>
    <property type="gene ID" value="HanXRQr2_Chr09g0391861"/>
</dbReference>
<comment type="caution">
    <text evidence="1">The sequence shown here is derived from an EMBL/GenBank/DDBJ whole genome shotgun (WGS) entry which is preliminary data.</text>
</comment>
<organism evidence="1 2">
    <name type="scientific">Helianthus annuus</name>
    <name type="common">Common sunflower</name>
    <dbReference type="NCBI Taxonomy" id="4232"/>
    <lineage>
        <taxon>Eukaryota</taxon>
        <taxon>Viridiplantae</taxon>
        <taxon>Streptophyta</taxon>
        <taxon>Embryophyta</taxon>
        <taxon>Tracheophyta</taxon>
        <taxon>Spermatophyta</taxon>
        <taxon>Magnoliopsida</taxon>
        <taxon>eudicotyledons</taxon>
        <taxon>Gunneridae</taxon>
        <taxon>Pentapetalae</taxon>
        <taxon>asterids</taxon>
        <taxon>campanulids</taxon>
        <taxon>Asterales</taxon>
        <taxon>Asteraceae</taxon>
        <taxon>Asteroideae</taxon>
        <taxon>Heliantheae alliance</taxon>
        <taxon>Heliantheae</taxon>
        <taxon>Helianthus</taxon>
    </lineage>
</organism>
<dbReference type="Proteomes" id="UP000215914">
    <property type="component" value="Unassembled WGS sequence"/>
</dbReference>